<dbReference type="InterPro" id="IPR054458">
    <property type="entry name" value="FlaF_Ig-like"/>
</dbReference>
<sequence length="162" mass="18367">MSFSLILTYAFLIFISVSLALILLSTYIRNQQLLTYSEEIQQRIELNELNTKILIKSVYVSNNLVYVTVTNNGSTTFYDFKSFVVIVKYYANISNVSTLILSQYNYSTVLAPYKWTSSAVVIPPDSNAVFTIDLPYPPYPNTKATIVISTNYGNEAIWRGIL</sequence>
<organism evidence="3 4">
    <name type="scientific">Sulfurisphaera tokodaii</name>
    <dbReference type="NCBI Taxonomy" id="111955"/>
    <lineage>
        <taxon>Archaea</taxon>
        <taxon>Thermoproteota</taxon>
        <taxon>Thermoprotei</taxon>
        <taxon>Sulfolobales</taxon>
        <taxon>Sulfolobaceae</taxon>
        <taxon>Sulfurisphaera</taxon>
    </lineage>
</organism>
<evidence type="ECO:0000259" key="2">
    <source>
        <dbReference type="Pfam" id="PF22201"/>
    </source>
</evidence>
<dbReference type="Pfam" id="PF22201">
    <property type="entry name" value="FlaF_Ig-like"/>
    <property type="match status" value="1"/>
</dbReference>
<evidence type="ECO:0000313" key="4">
    <source>
        <dbReference type="Proteomes" id="UP000646844"/>
    </source>
</evidence>
<keyword evidence="3" id="KW-0282">Flagellum</keyword>
<comment type="caution">
    <text evidence="3">The sequence shown here is derived from an EMBL/GenBank/DDBJ whole genome shotgun (WGS) entry which is preliminary data.</text>
</comment>
<keyword evidence="3" id="KW-0969">Cilium</keyword>
<dbReference type="EMBL" id="DUJO01000059">
    <property type="protein sequence ID" value="HII75319.1"/>
    <property type="molecule type" value="Genomic_DNA"/>
</dbReference>
<feature type="transmembrane region" description="Helical" evidence="1">
    <location>
        <begin position="6"/>
        <end position="28"/>
    </location>
</feature>
<proteinExistence type="predicted"/>
<keyword evidence="1" id="KW-1133">Transmembrane helix</keyword>
<gene>
    <name evidence="3" type="ORF">HA332_13365</name>
</gene>
<dbReference type="GeneID" id="1460607"/>
<accession>A0A832WUB9</accession>
<dbReference type="RefSeq" id="WP_010980609.1">
    <property type="nucleotide sequence ID" value="NZ_BAABQO010000015.1"/>
</dbReference>
<name>A0A832WUB9_9CREN</name>
<evidence type="ECO:0000256" key="1">
    <source>
        <dbReference type="SAM" id="Phobius"/>
    </source>
</evidence>
<reference evidence="3" key="1">
    <citation type="journal article" date="2020" name="bioRxiv">
        <title>A rank-normalized archaeal taxonomy based on genome phylogeny resolves widespread incomplete and uneven classifications.</title>
        <authorList>
            <person name="Rinke C."/>
            <person name="Chuvochina M."/>
            <person name="Mussig A.J."/>
            <person name="Chaumeil P.-A."/>
            <person name="Waite D.W."/>
            <person name="Whitman W.B."/>
            <person name="Parks D.H."/>
            <person name="Hugenholtz P."/>
        </authorList>
    </citation>
    <scope>NUCLEOTIDE SEQUENCE</scope>
    <source>
        <strain evidence="3">UBA8838</strain>
    </source>
</reference>
<protein>
    <submittedName>
        <fullName evidence="3">Flagellar protein F</fullName>
    </submittedName>
</protein>
<keyword evidence="3" id="KW-0966">Cell projection</keyword>
<feature type="domain" description="Conserved flagellar protein F immunoglobulin-like" evidence="2">
    <location>
        <begin position="49"/>
        <end position="160"/>
    </location>
</feature>
<keyword evidence="1" id="KW-0472">Membrane</keyword>
<evidence type="ECO:0000313" key="3">
    <source>
        <dbReference type="EMBL" id="HII75319.1"/>
    </source>
</evidence>
<dbReference type="OMA" id="YWTINTP"/>
<dbReference type="Proteomes" id="UP000646844">
    <property type="component" value="Unassembled WGS sequence"/>
</dbReference>
<keyword evidence="1" id="KW-0812">Transmembrane</keyword>
<dbReference type="AlphaFoldDB" id="A0A832WUB9"/>